<gene>
    <name evidence="3" type="ORF">GH714_013053</name>
</gene>
<evidence type="ECO:0000313" key="3">
    <source>
        <dbReference type="EMBL" id="KAF2319065.1"/>
    </source>
</evidence>
<evidence type="ECO:0000313" key="4">
    <source>
        <dbReference type="Proteomes" id="UP000467840"/>
    </source>
</evidence>
<comment type="caution">
    <text evidence="3">The sequence shown here is derived from an EMBL/GenBank/DDBJ whole genome shotgun (WGS) entry which is preliminary data.</text>
</comment>
<dbReference type="EMBL" id="JAAGAX010000003">
    <property type="protein sequence ID" value="KAF2319065.1"/>
    <property type="molecule type" value="Genomic_DNA"/>
</dbReference>
<keyword evidence="4" id="KW-1185">Reference proteome</keyword>
<keyword evidence="1" id="KW-0813">Transport</keyword>
<organism evidence="3 4">
    <name type="scientific">Hevea brasiliensis</name>
    <name type="common">Para rubber tree</name>
    <name type="synonym">Siphonia brasiliensis</name>
    <dbReference type="NCBI Taxonomy" id="3981"/>
    <lineage>
        <taxon>Eukaryota</taxon>
        <taxon>Viridiplantae</taxon>
        <taxon>Streptophyta</taxon>
        <taxon>Embryophyta</taxon>
        <taxon>Tracheophyta</taxon>
        <taxon>Spermatophyta</taxon>
        <taxon>Magnoliopsida</taxon>
        <taxon>eudicotyledons</taxon>
        <taxon>Gunneridae</taxon>
        <taxon>Pentapetalae</taxon>
        <taxon>rosids</taxon>
        <taxon>fabids</taxon>
        <taxon>Malpighiales</taxon>
        <taxon>Euphorbiaceae</taxon>
        <taxon>Crotonoideae</taxon>
        <taxon>Micrandreae</taxon>
        <taxon>Hevea</taxon>
    </lineage>
</organism>
<protein>
    <submittedName>
        <fullName evidence="3">Uncharacterized protein</fullName>
    </submittedName>
</protein>
<accession>A0A6A6N2I5</accession>
<dbReference type="InterPro" id="IPR007930">
    <property type="entry name" value="DUF724"/>
</dbReference>
<dbReference type="Proteomes" id="UP000467840">
    <property type="component" value="Chromosome 10"/>
</dbReference>
<proteinExistence type="predicted"/>
<evidence type="ECO:0000256" key="1">
    <source>
        <dbReference type="ARBA" id="ARBA00022448"/>
    </source>
</evidence>
<name>A0A6A6N2I5_HEVBR</name>
<dbReference type="Pfam" id="PF05266">
    <property type="entry name" value="DUF724"/>
    <property type="match status" value="1"/>
</dbReference>
<evidence type="ECO:0000256" key="2">
    <source>
        <dbReference type="ARBA" id="ARBA00022604"/>
    </source>
</evidence>
<sequence length="290" mass="33305">MTESRFSFGPLPSSSSPYTFNSVSFTATNGRKVYTRWRIRRQRFSTARGFSSTDQSNTNSYEINAESGHGAERTDEIVSNLQTSTMEAEIAGKESNNTAEEGALAPSYIKQEEESREANQEPAITSSLVVISRILKGIPQNPHFYQLRNHSELARKSMICSWDKIFEETVEQIRSLQANGFWVRARELWKTMEELQTMGYNVIPLRRRLIELSNVMTELKLSKSDIKGLKIKAENHRAEKSRLEFVILSWQKMIKREQEGMERVLTQVIAKEKELPKFDEAFAKLALEPL</sequence>
<dbReference type="AlphaFoldDB" id="A0A6A6N2I5"/>
<keyword evidence="2" id="KW-0341">Growth regulation</keyword>
<reference evidence="3 4" key="1">
    <citation type="journal article" date="2020" name="Mol. Plant">
        <title>The Chromosome-Based Rubber Tree Genome Provides New Insights into Spurge Genome Evolution and Rubber Biosynthesis.</title>
        <authorList>
            <person name="Liu J."/>
            <person name="Shi C."/>
            <person name="Shi C.C."/>
            <person name="Li W."/>
            <person name="Zhang Q.J."/>
            <person name="Zhang Y."/>
            <person name="Li K."/>
            <person name="Lu H.F."/>
            <person name="Shi C."/>
            <person name="Zhu S.T."/>
            <person name="Xiao Z.Y."/>
            <person name="Nan H."/>
            <person name="Yue Y."/>
            <person name="Zhu X.G."/>
            <person name="Wu Y."/>
            <person name="Hong X.N."/>
            <person name="Fan G.Y."/>
            <person name="Tong Y."/>
            <person name="Zhang D."/>
            <person name="Mao C.L."/>
            <person name="Liu Y.L."/>
            <person name="Hao S.J."/>
            <person name="Liu W.Q."/>
            <person name="Lv M.Q."/>
            <person name="Zhang H.B."/>
            <person name="Liu Y."/>
            <person name="Hu-Tang G.R."/>
            <person name="Wang J.P."/>
            <person name="Wang J.H."/>
            <person name="Sun Y.H."/>
            <person name="Ni S.B."/>
            <person name="Chen W.B."/>
            <person name="Zhang X.C."/>
            <person name="Jiao Y.N."/>
            <person name="Eichler E.E."/>
            <person name="Li G.H."/>
            <person name="Liu X."/>
            <person name="Gao L.Z."/>
        </authorList>
    </citation>
    <scope>NUCLEOTIDE SEQUENCE [LARGE SCALE GENOMIC DNA]</scope>
    <source>
        <strain evidence="4">cv. GT1</strain>
        <tissue evidence="3">Leaf</tissue>
    </source>
</reference>